<dbReference type="Proteomes" id="UP000566995">
    <property type="component" value="Unassembled WGS sequence"/>
</dbReference>
<feature type="compositionally biased region" description="Gly residues" evidence="1">
    <location>
        <begin position="246"/>
        <end position="255"/>
    </location>
</feature>
<reference evidence="4 5" key="1">
    <citation type="submission" date="2020-08" db="EMBL/GenBank/DDBJ databases">
        <title>Functional genomics of gut bacteria from endangered species of beetles.</title>
        <authorList>
            <person name="Carlos-Shanley C."/>
        </authorList>
    </citation>
    <scope>NUCLEOTIDE SEQUENCE [LARGE SCALE GENOMIC DNA]</scope>
    <source>
        <strain evidence="4 5">S00179</strain>
    </source>
</reference>
<feature type="domain" description="Autotransporter" evidence="3">
    <location>
        <begin position="1744"/>
        <end position="2023"/>
    </location>
</feature>
<evidence type="ECO:0000313" key="5">
    <source>
        <dbReference type="Proteomes" id="UP000566995"/>
    </source>
</evidence>
<dbReference type="EMBL" id="JACHLI010000015">
    <property type="protein sequence ID" value="MBB4864879.1"/>
    <property type="molecule type" value="Genomic_DNA"/>
</dbReference>
<dbReference type="SUPFAM" id="SSF103515">
    <property type="entry name" value="Autotransporter"/>
    <property type="match status" value="1"/>
</dbReference>
<dbReference type="InterPro" id="IPR036709">
    <property type="entry name" value="Autotransporte_beta_dom_sf"/>
</dbReference>
<proteinExistence type="predicted"/>
<dbReference type="PROSITE" id="PS51208">
    <property type="entry name" value="AUTOTRANSPORTER"/>
    <property type="match status" value="1"/>
</dbReference>
<comment type="caution">
    <text evidence="4">The sequence shown here is derived from an EMBL/GenBank/DDBJ whole genome shotgun (WGS) entry which is preliminary data.</text>
</comment>
<sequence length="2023" mass="192417">MSPNRLGGPRLPGLNPFTLTPLALVLTAVLQAHPALAQSVILPSGPQGAYVNNQTGQPGAVGTGDDKDPQPGGAAPAGPDLEVQVNGGTTLTAGGSGPTLGLSVTGGQGGAGNDTEGGNSGPTGGDGGLGGTPGELSLTLAEGTQVNSSSSGPAAVSVQSTGGMGGFSGGYDTNNGASGAAGSGGDGGAVIGNLSGSIVSKQGWVGTTPGATALLMSSIGGAGAGPNPANSGSGESIHTVGDSTGRSGGAGGDGGSVTLNTQTASFVSGGTGVQLLSQGGAGSVGVNASASGGTARGGYGGKGGSGGQVTATLIGEAQNPGWLISAVGSPVTDKGNIINLPQGNTAETSFLSAGVAAQSFGGDGGLGGIASGPTAYAGGGGAAGSGGGVQLTVGDINVSTTGHTAPAILAQSIGGSGGDGASAGSVFKAKSGNGAIGGNGSDVSVKTFSTSAGDSAQTTISTVGNDASGIVAQSIGGGGGAGGDVSTGSVIAGFAVGGNGETGGTAGTVTVNNGDYLDAFGKPLDGAVILTQGDRSNGITAMSIGGGGGSGGNASSTVGGVFDMTVGGTGGSGGSAGQRGTLQVSAANNGVIQTSGAHSVGMQAMAIGGGGGNGGSASSVEGGAQLDVTVAVGGKGAKAGDAGDVQGLNDGQILTQNNDAYGMQVMSAGGGGGNGGASKAAAYQLINSSEAPSLNFTLSIGGQGGAGGDGGNVTGTNDFSIVTNGTGSHGLLVQSIGGGGGNGGDSSATQLNTKGSTLNINMAIGGDGKGGGSGGSVTANNNGLIWTMANDSSAIAAQSIGGGGGNGGVGSADSGQFADNDSSKAGELELGIGGGAGTGDTGGSVTVNNSAAAAIITLGDNAHGILAQSIGGGGGNGGGGVANGSSGTLNARVAVGGNGGSGNTGGSVTVNNAGSIVTGGGDASAIYAQSVGGGGGKGGNDPQTQLFNYLEKSLPSVVTTYSNNTQGFVPNASSLFDKGVNKVVGLVKGYYTQNSEDGAKLPAAGDGNGDLNMTLNIGGGFAGKGGTGGDGGTVDVLNASTGAIHTLGPMADGIFALSVGGGGGAGGLVSASNNSSEDPAKMNATIAVGGQGGAAGNGNDVSVTNNGSIATEGSASVGILAASIGGGGGVGGFTSTGGLNGNTKPQTVNVQLGGNSGATGDGGGVAIYSMPDLGGGPATLVSTSGSYAAGIAGLSIGGGGGLVSLNDTTSNPLTGGAVSTGGLTMSGFQLAGKDAVQACGGTAATCGGGGPVLVMAQNVQTSGINAPGVLAQSIGGSGGWLQAAATGAANYFAVANGVVGDGSSASVHVLGNVATSGAGSYGVIAQSVGGGGLLGGDFSITGDATGAFTPQNRGLLNLGSTGNGSAVIVDVPVNASVTTTGSAATGIFAQSVGGGGGLVASDGTAYMGTAGGTGTSGPITVQVDGAVATTGNNAPAIFVNADGSSASSNATAVKVTGTVSSQNGNTIVFNSNATSNTVTNSGTIEHGPSSGYAVDSLRGVVTVDNQASGTLGGAVRLNGGTLTNAGTWAPQMGTVSSAAEVDSSGNVQVGNGLSATNQAPNTLLTGHLNSSGTLTSSVDFAGGQVSTLNVFGAADLSGTVKINPVTMASTSAQILTASQGLTTSNLTVEDASNYLYKYTPQITSDSLSVTQNAQFSSAARAAGLSRNAQQLADHLQANYDAGAQALSPLYGALDQVSNPGQYRATLAGLSAEALQMVGVARLTASEAFVNRMNSCPDNDASAAGQHERDCLWARAVDQNSSVDGSDGDRYSLTNHVFQIGGQHQIADGWWLGGSVAYNDGEESSSSGVGGVTDHSYSLGAVIKREWGPWTFSGALDVAQGSYRSSRNLQVGDQRLQAHGSFDGYNLGLHSRVSYLAGRDDWYVKPYLDVHAVNIHTDSFRETNAGALGLKVDAGNDTLYTAAPMLEAGKHIHFANGAELTPSVSVGRSFSTGDDWNTDMRLIGSDDSVGSFNSQLSTPRQVNQYAAGLNLKVNATSEVRLDYTGQSGDGYRMNEGAIRFTHFF</sequence>
<organism evidence="4 5">
    <name type="scientific">Pseudomonas nitroreducens</name>
    <dbReference type="NCBI Taxonomy" id="46680"/>
    <lineage>
        <taxon>Bacteria</taxon>
        <taxon>Pseudomonadati</taxon>
        <taxon>Pseudomonadota</taxon>
        <taxon>Gammaproteobacteria</taxon>
        <taxon>Pseudomonadales</taxon>
        <taxon>Pseudomonadaceae</taxon>
        <taxon>Pseudomonas</taxon>
    </lineage>
</organism>
<name>A0A7W7KM68_PSENT</name>
<evidence type="ECO:0000256" key="2">
    <source>
        <dbReference type="SAM" id="SignalP"/>
    </source>
</evidence>
<gene>
    <name evidence="4" type="ORF">HNP46_003755</name>
</gene>
<dbReference type="SMART" id="SM00869">
    <property type="entry name" value="Autotransporter"/>
    <property type="match status" value="1"/>
</dbReference>
<keyword evidence="2" id="KW-0732">Signal</keyword>
<feature type="signal peptide" evidence="2">
    <location>
        <begin position="1"/>
        <end position="37"/>
    </location>
</feature>
<feature type="region of interest" description="Disordered" evidence="1">
    <location>
        <begin position="224"/>
        <end position="257"/>
    </location>
</feature>
<feature type="compositionally biased region" description="Low complexity" evidence="1">
    <location>
        <begin position="225"/>
        <end position="234"/>
    </location>
</feature>
<feature type="region of interest" description="Disordered" evidence="1">
    <location>
        <begin position="49"/>
        <end position="135"/>
    </location>
</feature>
<dbReference type="RefSeq" id="WP_184591734.1">
    <property type="nucleotide sequence ID" value="NZ_JACHLI010000015.1"/>
</dbReference>
<feature type="compositionally biased region" description="Low complexity" evidence="1">
    <location>
        <begin position="70"/>
        <end position="80"/>
    </location>
</feature>
<evidence type="ECO:0000259" key="3">
    <source>
        <dbReference type="PROSITE" id="PS51208"/>
    </source>
</evidence>
<feature type="chain" id="PRO_5030675006" description="Autotransporter domain-containing protein" evidence="2">
    <location>
        <begin position="38"/>
        <end position="2023"/>
    </location>
</feature>
<feature type="compositionally biased region" description="Gly residues" evidence="1">
    <location>
        <begin position="118"/>
        <end position="133"/>
    </location>
</feature>
<protein>
    <recommendedName>
        <fullName evidence="3">Autotransporter domain-containing protein</fullName>
    </recommendedName>
</protein>
<dbReference type="InterPro" id="IPR005546">
    <property type="entry name" value="Autotransporte_beta"/>
</dbReference>
<feature type="region of interest" description="Disordered" evidence="1">
    <location>
        <begin position="807"/>
        <end position="837"/>
    </location>
</feature>
<evidence type="ECO:0000313" key="4">
    <source>
        <dbReference type="EMBL" id="MBB4864879.1"/>
    </source>
</evidence>
<evidence type="ECO:0000256" key="1">
    <source>
        <dbReference type="SAM" id="MobiDB-lite"/>
    </source>
</evidence>
<feature type="compositionally biased region" description="Gly residues" evidence="1">
    <location>
        <begin position="94"/>
        <end position="112"/>
    </location>
</feature>
<accession>A0A7W7KM68</accession>